<sequence>MVARDSLGRQVGSELLPALHEGIVEVLEEDGSKDNVLVLASVHRFTQLVRCLSQGVLEAEWLTVPAPPHHQECPPELKKSPVRPVC</sequence>
<protein>
    <submittedName>
        <fullName evidence="1">Uncharacterized protein</fullName>
    </submittedName>
</protein>
<proteinExistence type="predicted"/>
<gene>
    <name evidence="1" type="ORF">FEAC_15170</name>
</gene>
<organism evidence="1 2">
    <name type="scientific">Ferrimicrobium acidiphilum DSM 19497</name>
    <dbReference type="NCBI Taxonomy" id="1121877"/>
    <lineage>
        <taxon>Bacteria</taxon>
        <taxon>Bacillati</taxon>
        <taxon>Actinomycetota</taxon>
        <taxon>Acidimicrobiia</taxon>
        <taxon>Acidimicrobiales</taxon>
        <taxon>Acidimicrobiaceae</taxon>
        <taxon>Ferrimicrobium</taxon>
    </lineage>
</organism>
<dbReference type="EMBL" id="JXUW01000012">
    <property type="protein sequence ID" value="KJE76730.1"/>
    <property type="molecule type" value="Genomic_DNA"/>
</dbReference>
<keyword evidence="2" id="KW-1185">Reference proteome</keyword>
<evidence type="ECO:0000313" key="1">
    <source>
        <dbReference type="EMBL" id="KJE76730.1"/>
    </source>
</evidence>
<accession>A0A0D8FTY7</accession>
<dbReference type="STRING" id="1121877.FEAC_15170"/>
<dbReference type="Proteomes" id="UP000032336">
    <property type="component" value="Unassembled WGS sequence"/>
</dbReference>
<dbReference type="AlphaFoldDB" id="A0A0D8FTY7"/>
<evidence type="ECO:0000313" key="2">
    <source>
        <dbReference type="Proteomes" id="UP000032336"/>
    </source>
</evidence>
<comment type="caution">
    <text evidence="1">The sequence shown here is derived from an EMBL/GenBank/DDBJ whole genome shotgun (WGS) entry which is preliminary data.</text>
</comment>
<name>A0A0D8FTY7_9ACTN</name>
<reference evidence="1 2" key="1">
    <citation type="submission" date="2015-01" db="EMBL/GenBank/DDBJ databases">
        <title>Draft genome of the acidophilic iron oxidizer Ferrimicrobium acidiphilum strain T23.</title>
        <authorList>
            <person name="Poehlein A."/>
            <person name="Eisen S."/>
            <person name="Schloemann M."/>
            <person name="Johnson B.D."/>
            <person name="Daniel R."/>
            <person name="Muehling M."/>
        </authorList>
    </citation>
    <scope>NUCLEOTIDE SEQUENCE [LARGE SCALE GENOMIC DNA]</scope>
    <source>
        <strain evidence="1 2">T23</strain>
    </source>
</reference>